<feature type="compositionally biased region" description="Basic and acidic residues" evidence="3">
    <location>
        <begin position="469"/>
        <end position="479"/>
    </location>
</feature>
<feature type="domain" description="XPG N-terminal" evidence="5">
    <location>
        <begin position="1"/>
        <end position="102"/>
    </location>
</feature>
<feature type="region of interest" description="Disordered" evidence="3">
    <location>
        <begin position="456"/>
        <end position="483"/>
    </location>
</feature>
<dbReference type="Pfam" id="PF00752">
    <property type="entry name" value="XPG_N"/>
    <property type="match status" value="1"/>
</dbReference>
<dbReference type="SUPFAM" id="SSF47807">
    <property type="entry name" value="5' to 3' exonuclease, C-terminal subdomain"/>
    <property type="match status" value="1"/>
</dbReference>
<dbReference type="InterPro" id="IPR036279">
    <property type="entry name" value="5-3_exonuclease_C_sf"/>
</dbReference>
<name>A0AAV4B790_9GAST</name>
<protein>
    <submittedName>
        <fullName evidence="6">Flap endonuclease gen 1</fullName>
    </submittedName>
</protein>
<dbReference type="SUPFAM" id="SSF88723">
    <property type="entry name" value="PIN domain-like"/>
    <property type="match status" value="1"/>
</dbReference>
<keyword evidence="2" id="KW-0378">Hydrolase</keyword>
<organism evidence="6 7">
    <name type="scientific">Plakobranchus ocellatus</name>
    <dbReference type="NCBI Taxonomy" id="259542"/>
    <lineage>
        <taxon>Eukaryota</taxon>
        <taxon>Metazoa</taxon>
        <taxon>Spiralia</taxon>
        <taxon>Lophotrochozoa</taxon>
        <taxon>Mollusca</taxon>
        <taxon>Gastropoda</taxon>
        <taxon>Heterobranchia</taxon>
        <taxon>Euthyneura</taxon>
        <taxon>Panpulmonata</taxon>
        <taxon>Sacoglossa</taxon>
        <taxon>Placobranchoidea</taxon>
        <taxon>Plakobranchidae</taxon>
        <taxon>Plakobranchus</taxon>
    </lineage>
</organism>
<reference evidence="6 7" key="1">
    <citation type="journal article" date="2021" name="Elife">
        <title>Chloroplast acquisition without the gene transfer in kleptoplastic sea slugs, Plakobranchus ocellatus.</title>
        <authorList>
            <person name="Maeda T."/>
            <person name="Takahashi S."/>
            <person name="Yoshida T."/>
            <person name="Shimamura S."/>
            <person name="Takaki Y."/>
            <person name="Nagai Y."/>
            <person name="Toyoda A."/>
            <person name="Suzuki Y."/>
            <person name="Arimoto A."/>
            <person name="Ishii H."/>
            <person name="Satoh N."/>
            <person name="Nishiyama T."/>
            <person name="Hasebe M."/>
            <person name="Maruyama T."/>
            <person name="Minagawa J."/>
            <person name="Obokata J."/>
            <person name="Shigenobu S."/>
        </authorList>
    </citation>
    <scope>NUCLEOTIDE SEQUENCE [LARGE SCALE GENOMIC DNA]</scope>
</reference>
<dbReference type="SMART" id="SM00485">
    <property type="entry name" value="XPGN"/>
    <property type="match status" value="1"/>
</dbReference>
<feature type="domain" description="XPG-I" evidence="4">
    <location>
        <begin position="106"/>
        <end position="177"/>
    </location>
</feature>
<keyword evidence="6" id="KW-0255">Endonuclease</keyword>
<evidence type="ECO:0000256" key="1">
    <source>
        <dbReference type="ARBA" id="ARBA00022722"/>
    </source>
</evidence>
<dbReference type="SMART" id="SM00484">
    <property type="entry name" value="XPGI"/>
    <property type="match status" value="1"/>
</dbReference>
<dbReference type="EMBL" id="BLXT01004580">
    <property type="protein sequence ID" value="GFO14686.1"/>
    <property type="molecule type" value="Genomic_DNA"/>
</dbReference>
<keyword evidence="7" id="KW-1185">Reference proteome</keyword>
<dbReference type="AlphaFoldDB" id="A0AAV4B790"/>
<dbReference type="Proteomes" id="UP000735302">
    <property type="component" value="Unassembled WGS sequence"/>
</dbReference>
<dbReference type="PANTHER" id="PTHR11081">
    <property type="entry name" value="FLAP ENDONUCLEASE FAMILY MEMBER"/>
    <property type="match status" value="1"/>
</dbReference>
<keyword evidence="1" id="KW-0540">Nuclease</keyword>
<sequence length="503" mass="56915">MGITGLWSLLEPVKEDIFLSECKGQRIAVDLSTWILQCALITNDSFARSAKSFLKHRGIFFRAINVSKLGINLVFVIDGPDAPPRKGKLSRQLFFLESQQYKKLLTAMGFLVVEAKGEAEKMCAELNQQKLVDGVLTCDGDALVYGAQVVYKGMFTDKKELRAAKYTMEKVNSILHMGHKDLVAFALLSKGDVSDGVNSVGEKTFLELFKEFERNGVQDILERLKSWGSNPELNELEKRMSEADRMPKKTHCSQCGHEGRKNLHCSSGCPVCETDIGCHSSLQASDKLVGTRVEHLLCPCIYCAAQREVKSHKHELKIRRLALEQNEDFPQCEVINEFLIPQNTLPELSQVHMNRPNFADIYSIVREKLHFSPGQTAEYLIPWIIKIALNGILPNVDVEPVQIIKICTENFETCYRVKWAKLADFDELSEDTGDAYEFNVALSLFESKYPDLSRQFKLQNSSSKKKRKSEQDRDSKQPKITEMFKVSKEVSGIQQASYRAAKP</sequence>
<dbReference type="PRINTS" id="PR00853">
    <property type="entry name" value="XPGRADSUPER"/>
</dbReference>
<dbReference type="InterPro" id="IPR029060">
    <property type="entry name" value="PIN-like_dom_sf"/>
</dbReference>
<dbReference type="PANTHER" id="PTHR11081:SF70">
    <property type="entry name" value="FLAP ENDONUCLEASE GEN HOMOLOG 1"/>
    <property type="match status" value="1"/>
</dbReference>
<comment type="caution">
    <text evidence="6">The sequence shown here is derived from an EMBL/GenBank/DDBJ whole genome shotgun (WGS) entry which is preliminary data.</text>
</comment>
<evidence type="ECO:0000256" key="2">
    <source>
        <dbReference type="ARBA" id="ARBA00022801"/>
    </source>
</evidence>
<dbReference type="GO" id="GO:0017108">
    <property type="term" value="F:5'-flap endonuclease activity"/>
    <property type="evidence" value="ECO:0007669"/>
    <property type="project" value="TreeGrafter"/>
</dbReference>
<dbReference type="InterPro" id="IPR006084">
    <property type="entry name" value="XPG/Rad2"/>
</dbReference>
<evidence type="ECO:0000313" key="6">
    <source>
        <dbReference type="EMBL" id="GFO14686.1"/>
    </source>
</evidence>
<evidence type="ECO:0000259" key="5">
    <source>
        <dbReference type="SMART" id="SM00485"/>
    </source>
</evidence>
<evidence type="ECO:0000313" key="7">
    <source>
        <dbReference type="Proteomes" id="UP000735302"/>
    </source>
</evidence>
<dbReference type="Gene3D" id="3.40.50.1010">
    <property type="entry name" value="5'-nuclease"/>
    <property type="match status" value="2"/>
</dbReference>
<evidence type="ECO:0000256" key="3">
    <source>
        <dbReference type="SAM" id="MobiDB-lite"/>
    </source>
</evidence>
<gene>
    <name evidence="6" type="ORF">PoB_004119100</name>
</gene>
<proteinExistence type="predicted"/>
<accession>A0AAV4B790</accession>
<dbReference type="InterPro" id="IPR006086">
    <property type="entry name" value="XPG-I_dom"/>
</dbReference>
<dbReference type="InterPro" id="IPR006085">
    <property type="entry name" value="XPG_DNA_repair_N"/>
</dbReference>
<dbReference type="Pfam" id="PF00867">
    <property type="entry name" value="XPG_I"/>
    <property type="match status" value="1"/>
</dbReference>
<evidence type="ECO:0000259" key="4">
    <source>
        <dbReference type="SMART" id="SM00484"/>
    </source>
</evidence>